<evidence type="ECO:0000256" key="5">
    <source>
        <dbReference type="SAM" id="Phobius"/>
    </source>
</evidence>
<keyword evidence="5" id="KW-1133">Transmembrane helix</keyword>
<dbReference type="Proteomes" id="UP000239001">
    <property type="component" value="Unassembled WGS sequence"/>
</dbReference>
<evidence type="ECO:0000256" key="4">
    <source>
        <dbReference type="SAM" id="MobiDB-lite"/>
    </source>
</evidence>
<evidence type="ECO:0000259" key="6">
    <source>
        <dbReference type="Pfam" id="PF01656"/>
    </source>
</evidence>
<comment type="caution">
    <text evidence="7">The sequence shown here is derived from an EMBL/GenBank/DDBJ whole genome shotgun (WGS) entry which is preliminary data.</text>
</comment>
<dbReference type="RefSeq" id="WP_106455554.1">
    <property type="nucleotide sequence ID" value="NZ_PXOH01000003.1"/>
</dbReference>
<feature type="coiled-coil region" evidence="3">
    <location>
        <begin position="227"/>
        <end position="287"/>
    </location>
</feature>
<gene>
    <name evidence="7" type="ORF">C7H19_03755</name>
</gene>
<dbReference type="InterPro" id="IPR027417">
    <property type="entry name" value="P-loop_NTPase"/>
</dbReference>
<evidence type="ECO:0000313" key="7">
    <source>
        <dbReference type="EMBL" id="PSF38632.1"/>
    </source>
</evidence>
<reference evidence="7 8" key="2">
    <citation type="submission" date="2018-03" db="EMBL/GenBank/DDBJ databases">
        <authorList>
            <person name="Keele B.F."/>
        </authorList>
    </citation>
    <scope>NUCLEOTIDE SEQUENCE [LARGE SCALE GENOMIC DNA]</scope>
    <source>
        <strain evidence="7 8">CCALA 016</strain>
    </source>
</reference>
<reference evidence="7 8" key="1">
    <citation type="submission" date="2018-03" db="EMBL/GenBank/DDBJ databases">
        <title>The ancient ancestry and fast evolution of plastids.</title>
        <authorList>
            <person name="Moore K.R."/>
            <person name="Magnabosco C."/>
            <person name="Momper L."/>
            <person name="Gold D.A."/>
            <person name="Bosak T."/>
            <person name="Fournier G.P."/>
        </authorList>
    </citation>
    <scope>NUCLEOTIDE SEQUENCE [LARGE SCALE GENOMIC DNA]</scope>
    <source>
        <strain evidence="7 8">CCALA 016</strain>
    </source>
</reference>
<evidence type="ECO:0000256" key="1">
    <source>
        <dbReference type="ARBA" id="ARBA00022741"/>
    </source>
</evidence>
<keyword evidence="8" id="KW-1185">Reference proteome</keyword>
<proteinExistence type="predicted"/>
<protein>
    <submittedName>
        <fullName evidence="7">ATPase</fullName>
    </submittedName>
</protein>
<dbReference type="CDD" id="cd05387">
    <property type="entry name" value="BY-kinase"/>
    <property type="match status" value="1"/>
</dbReference>
<dbReference type="EMBL" id="PXOH01000003">
    <property type="protein sequence ID" value="PSF38632.1"/>
    <property type="molecule type" value="Genomic_DNA"/>
</dbReference>
<keyword evidence="3" id="KW-0175">Coiled coil</keyword>
<dbReference type="Gene3D" id="3.40.50.300">
    <property type="entry name" value="P-loop containing nucleotide triphosphate hydrolases"/>
    <property type="match status" value="1"/>
</dbReference>
<dbReference type="Pfam" id="PF01656">
    <property type="entry name" value="CbiA"/>
    <property type="match status" value="1"/>
</dbReference>
<dbReference type="OrthoDB" id="9758283at2"/>
<dbReference type="SUPFAM" id="SSF52540">
    <property type="entry name" value="P-loop containing nucleoside triphosphate hydrolases"/>
    <property type="match status" value="1"/>
</dbReference>
<keyword evidence="5" id="KW-0812">Transmembrane</keyword>
<dbReference type="InterPro" id="IPR005702">
    <property type="entry name" value="Wzc-like_C"/>
</dbReference>
<evidence type="ECO:0000256" key="3">
    <source>
        <dbReference type="SAM" id="Coils"/>
    </source>
</evidence>
<keyword evidence="1" id="KW-0547">Nucleotide-binding</keyword>
<dbReference type="PANTHER" id="PTHR32309">
    <property type="entry name" value="TYROSINE-PROTEIN KINASE"/>
    <property type="match status" value="1"/>
</dbReference>
<feature type="coiled-coil region" evidence="3">
    <location>
        <begin position="169"/>
        <end position="196"/>
    </location>
</feature>
<evidence type="ECO:0000313" key="8">
    <source>
        <dbReference type="Proteomes" id="UP000239001"/>
    </source>
</evidence>
<dbReference type="AlphaFoldDB" id="A0A2T1M1P6"/>
<dbReference type="InterPro" id="IPR050445">
    <property type="entry name" value="Bact_polysacc_biosynth/exp"/>
</dbReference>
<feature type="domain" description="CobQ/CobB/MinD/ParA nucleotide binding" evidence="6">
    <location>
        <begin position="530"/>
        <end position="703"/>
    </location>
</feature>
<sequence length="738" mass="81668">MAPPIIKRFLISLNQYKLLGLLAFLLSLGGAVVLAIQPDPEKPPRVYKAIGQLAFQTPPPAFTSTGTQIQEQGRTIGRDILLAPKVLLNAAEKLRLSQERILEIRDKKLIISFPTDPESTDAEQPQQAQQDNQPQVITLEFTDSTPEGAQLILETLMKEMVDYSRLLNASQLQTRIKALNERLGTVQKDLTGAEEKFYRYISKEGSELLAVQDGSLFSAITSSQQRQREIRLTLQEFEGQINSLTRQLGLSPKQAYTSSALSADPIIANLRARILETELQLERLQKDLRPEHPALVKLMKDKQVNETLLSQRAEEVIGKDGIFTTLPSKIRQESNLDPTRQELAGQLIALQTQKEGLLKQLDSLVNQERQLRLQYERFPDKQLQQARLVQAVEFQRVIYQNILTALVDAQAAEAETVGSLTIAQQPIANEVIYPPNRRNRVLILLAGAGLGIISGTGLIFLLAAIDDRLHTTQELREALVSRQILLLGELPKIGRERSPILADGEPDYLAFYERFRSKIRRLGTDSSKVVIITSITNEEGKTLTAYNLAIAASLAGRRTLLIEADLRSPSQATNIQVLPDPEAQKEPLLYYGARSKSIRLAPSIENLSILPSPGPQRQAAAILESSELQLLLKDARGRFDMVVIDTPSLSRCNDALLLEPLTDGLIIVTQPGLTRSSLLNEALDQLAEAEVSILGAVINNVDDLATPANTPSDEDLQPQLTPLDQSTSAQEEEAKVEV</sequence>
<keyword evidence="2" id="KW-0067">ATP-binding</keyword>
<accession>A0A2T1M1P6</accession>
<feature type="compositionally biased region" description="Polar residues" evidence="4">
    <location>
        <begin position="718"/>
        <end position="729"/>
    </location>
</feature>
<feature type="region of interest" description="Disordered" evidence="4">
    <location>
        <begin position="707"/>
        <end position="738"/>
    </location>
</feature>
<dbReference type="InterPro" id="IPR002586">
    <property type="entry name" value="CobQ/CobB/MinD/ParA_Nub-bd_dom"/>
</dbReference>
<name>A0A2T1M1P6_9CHRO</name>
<dbReference type="PANTHER" id="PTHR32309:SF31">
    <property type="entry name" value="CAPSULAR EXOPOLYSACCHARIDE FAMILY"/>
    <property type="match status" value="1"/>
</dbReference>
<feature type="coiled-coil region" evidence="3">
    <location>
        <begin position="347"/>
        <end position="374"/>
    </location>
</feature>
<evidence type="ECO:0000256" key="2">
    <source>
        <dbReference type="ARBA" id="ARBA00022840"/>
    </source>
</evidence>
<keyword evidence="5" id="KW-0472">Membrane</keyword>
<organism evidence="7 8">
    <name type="scientific">Aphanothece hegewaldii CCALA 016</name>
    <dbReference type="NCBI Taxonomy" id="2107694"/>
    <lineage>
        <taxon>Bacteria</taxon>
        <taxon>Bacillati</taxon>
        <taxon>Cyanobacteriota</taxon>
        <taxon>Cyanophyceae</taxon>
        <taxon>Oscillatoriophycideae</taxon>
        <taxon>Chroococcales</taxon>
        <taxon>Aphanothecaceae</taxon>
        <taxon>Aphanothece</taxon>
    </lineage>
</organism>
<feature type="transmembrane region" description="Helical" evidence="5">
    <location>
        <begin position="441"/>
        <end position="465"/>
    </location>
</feature>